<dbReference type="Pfam" id="PF05212">
    <property type="entry name" value="DUF707"/>
    <property type="match status" value="1"/>
</dbReference>
<feature type="compositionally biased region" description="Low complexity" evidence="1">
    <location>
        <begin position="1"/>
        <end position="15"/>
    </location>
</feature>
<dbReference type="EnsemblPlants" id="AET3Gv20948700.8">
    <property type="protein sequence ID" value="AET3Gv20948700.8"/>
    <property type="gene ID" value="AET3Gv20948700"/>
</dbReference>
<sequence length="351" mass="37216">QTTTPVEQTTPPVEQATTSVEQTTPPVEEAPDICEVSQSVRDTLISVSERLLNNRCLQNQCRPPGSEALPRGIVQDKSNFEFESLGGNPGRKGAAAGRPAKSLLAIPVGIKQKAVVDKLVSKVLPGGELRGDAVPLRRRGGRVGRPAVVAPRGARGGRGPDQVVVRQAVPAPGPRRRLRLHLPLGRGHRGGRLRPHEVPQDRQEGGARDLAAGAGPPVADPPPAHGPRAPRRDGAPAVLQDGRRREVLRQQHGAAVHGVGGDDGAGVLARGVAVRVADDPERPRLRLGARLQARVLRAGRPELERRHRRQRVRAPPRHPHAGRRRRQGAGAEGEGVVGDVGGQVRGAAAIV</sequence>
<feature type="compositionally biased region" description="Basic and acidic residues" evidence="1">
    <location>
        <begin position="194"/>
        <end position="207"/>
    </location>
</feature>
<feature type="region of interest" description="Disordered" evidence="1">
    <location>
        <begin position="1"/>
        <end position="29"/>
    </location>
</feature>
<proteinExistence type="predicted"/>
<feature type="compositionally biased region" description="Basic residues" evidence="1">
    <location>
        <begin position="306"/>
        <end position="327"/>
    </location>
</feature>
<feature type="region of interest" description="Disordered" evidence="1">
    <location>
        <begin position="168"/>
        <end position="235"/>
    </location>
</feature>
<protein>
    <submittedName>
        <fullName evidence="2">Uncharacterized protein</fullName>
    </submittedName>
</protein>
<dbReference type="Gramene" id="AET3Gv20948700.8">
    <property type="protein sequence ID" value="AET3Gv20948700.8"/>
    <property type="gene ID" value="AET3Gv20948700"/>
</dbReference>
<feature type="compositionally biased region" description="Polar residues" evidence="1">
    <location>
        <begin position="16"/>
        <end position="25"/>
    </location>
</feature>
<accession>A0A453GBL6</accession>
<organism evidence="2 3">
    <name type="scientific">Aegilops tauschii subsp. strangulata</name>
    <name type="common">Goatgrass</name>
    <dbReference type="NCBI Taxonomy" id="200361"/>
    <lineage>
        <taxon>Eukaryota</taxon>
        <taxon>Viridiplantae</taxon>
        <taxon>Streptophyta</taxon>
        <taxon>Embryophyta</taxon>
        <taxon>Tracheophyta</taxon>
        <taxon>Spermatophyta</taxon>
        <taxon>Magnoliopsida</taxon>
        <taxon>Liliopsida</taxon>
        <taxon>Poales</taxon>
        <taxon>Poaceae</taxon>
        <taxon>BOP clade</taxon>
        <taxon>Pooideae</taxon>
        <taxon>Triticodae</taxon>
        <taxon>Triticeae</taxon>
        <taxon>Triticinae</taxon>
        <taxon>Aegilops</taxon>
    </lineage>
</organism>
<evidence type="ECO:0000256" key="1">
    <source>
        <dbReference type="SAM" id="MobiDB-lite"/>
    </source>
</evidence>
<keyword evidence="3" id="KW-1185">Reference proteome</keyword>
<feature type="compositionally biased region" description="Basic residues" evidence="1">
    <location>
        <begin position="174"/>
        <end position="193"/>
    </location>
</feature>
<reference evidence="3" key="1">
    <citation type="journal article" date="2014" name="Science">
        <title>Ancient hybridizations among the ancestral genomes of bread wheat.</title>
        <authorList>
            <consortium name="International Wheat Genome Sequencing Consortium,"/>
            <person name="Marcussen T."/>
            <person name="Sandve S.R."/>
            <person name="Heier L."/>
            <person name="Spannagl M."/>
            <person name="Pfeifer M."/>
            <person name="Jakobsen K.S."/>
            <person name="Wulff B.B."/>
            <person name="Steuernagel B."/>
            <person name="Mayer K.F."/>
            <person name="Olsen O.A."/>
        </authorList>
    </citation>
    <scope>NUCLEOTIDE SEQUENCE [LARGE SCALE GENOMIC DNA]</scope>
    <source>
        <strain evidence="3">cv. AL8/78</strain>
    </source>
</reference>
<feature type="region of interest" description="Disordered" evidence="1">
    <location>
        <begin position="299"/>
        <end position="338"/>
    </location>
</feature>
<evidence type="ECO:0000313" key="2">
    <source>
        <dbReference type="EnsemblPlants" id="AET3Gv20948700.8"/>
    </source>
</evidence>
<reference evidence="2" key="5">
    <citation type="journal article" date="2021" name="G3 (Bethesda)">
        <title>Aegilops tauschii genome assembly Aet v5.0 features greater sequence contiguity and improved annotation.</title>
        <authorList>
            <person name="Wang L."/>
            <person name="Zhu T."/>
            <person name="Rodriguez J.C."/>
            <person name="Deal K.R."/>
            <person name="Dubcovsky J."/>
            <person name="McGuire P.E."/>
            <person name="Lux T."/>
            <person name="Spannagl M."/>
            <person name="Mayer K.F.X."/>
            <person name="Baldrich P."/>
            <person name="Meyers B.C."/>
            <person name="Huo N."/>
            <person name="Gu Y.Q."/>
            <person name="Zhou H."/>
            <person name="Devos K.M."/>
            <person name="Bennetzen J.L."/>
            <person name="Unver T."/>
            <person name="Budak H."/>
            <person name="Gulick P.J."/>
            <person name="Galiba G."/>
            <person name="Kalapos B."/>
            <person name="Nelson D.R."/>
            <person name="Li P."/>
            <person name="You F.M."/>
            <person name="Luo M.C."/>
            <person name="Dvorak J."/>
        </authorList>
    </citation>
    <scope>NUCLEOTIDE SEQUENCE [LARGE SCALE GENOMIC DNA]</scope>
    <source>
        <strain evidence="2">cv. AL8/78</strain>
    </source>
</reference>
<reference evidence="2" key="3">
    <citation type="journal article" date="2017" name="Nature">
        <title>Genome sequence of the progenitor of the wheat D genome Aegilops tauschii.</title>
        <authorList>
            <person name="Luo M.C."/>
            <person name="Gu Y.Q."/>
            <person name="Puiu D."/>
            <person name="Wang H."/>
            <person name="Twardziok S.O."/>
            <person name="Deal K.R."/>
            <person name="Huo N."/>
            <person name="Zhu T."/>
            <person name="Wang L."/>
            <person name="Wang Y."/>
            <person name="McGuire P.E."/>
            <person name="Liu S."/>
            <person name="Long H."/>
            <person name="Ramasamy R.K."/>
            <person name="Rodriguez J.C."/>
            <person name="Van S.L."/>
            <person name="Yuan L."/>
            <person name="Wang Z."/>
            <person name="Xia Z."/>
            <person name="Xiao L."/>
            <person name="Anderson O.D."/>
            <person name="Ouyang S."/>
            <person name="Liang Y."/>
            <person name="Zimin A.V."/>
            <person name="Pertea G."/>
            <person name="Qi P."/>
            <person name="Bennetzen J.L."/>
            <person name="Dai X."/>
            <person name="Dawson M.W."/>
            <person name="Muller H.G."/>
            <person name="Kugler K."/>
            <person name="Rivarola-Duarte L."/>
            <person name="Spannagl M."/>
            <person name="Mayer K.F.X."/>
            <person name="Lu F.H."/>
            <person name="Bevan M.W."/>
            <person name="Leroy P."/>
            <person name="Li P."/>
            <person name="You F.M."/>
            <person name="Sun Q."/>
            <person name="Liu Z."/>
            <person name="Lyons E."/>
            <person name="Wicker T."/>
            <person name="Salzberg S.L."/>
            <person name="Devos K.M."/>
            <person name="Dvorak J."/>
        </authorList>
    </citation>
    <scope>NUCLEOTIDE SEQUENCE [LARGE SCALE GENOMIC DNA]</scope>
    <source>
        <strain evidence="2">cv. AL8/78</strain>
    </source>
</reference>
<dbReference type="InterPro" id="IPR007877">
    <property type="entry name" value="DUF707"/>
</dbReference>
<reference evidence="3" key="2">
    <citation type="journal article" date="2017" name="Nat. Plants">
        <title>The Aegilops tauschii genome reveals multiple impacts of transposons.</title>
        <authorList>
            <person name="Zhao G."/>
            <person name="Zou C."/>
            <person name="Li K."/>
            <person name="Wang K."/>
            <person name="Li T."/>
            <person name="Gao L."/>
            <person name="Zhang X."/>
            <person name="Wang H."/>
            <person name="Yang Z."/>
            <person name="Liu X."/>
            <person name="Jiang W."/>
            <person name="Mao L."/>
            <person name="Kong X."/>
            <person name="Jiao Y."/>
            <person name="Jia J."/>
        </authorList>
    </citation>
    <scope>NUCLEOTIDE SEQUENCE [LARGE SCALE GENOMIC DNA]</scope>
    <source>
        <strain evidence="3">cv. AL8/78</strain>
    </source>
</reference>
<dbReference type="AlphaFoldDB" id="A0A453GBL6"/>
<evidence type="ECO:0000313" key="3">
    <source>
        <dbReference type="Proteomes" id="UP000015105"/>
    </source>
</evidence>
<dbReference type="Proteomes" id="UP000015105">
    <property type="component" value="Chromosome 3D"/>
</dbReference>
<name>A0A453GBL6_AEGTS</name>
<reference evidence="2" key="4">
    <citation type="submission" date="2019-03" db="UniProtKB">
        <authorList>
            <consortium name="EnsemblPlants"/>
        </authorList>
    </citation>
    <scope>IDENTIFICATION</scope>
</reference>